<dbReference type="Gene3D" id="3.40.50.2300">
    <property type="match status" value="1"/>
</dbReference>
<keyword evidence="2" id="KW-1185">Reference proteome</keyword>
<protein>
    <submittedName>
        <fullName evidence="1">Uncharacterized protein</fullName>
    </submittedName>
</protein>
<accession>A0ABN2JD29</accession>
<organism evidence="1 2">
    <name type="scientific">Fodinicola feengrottensis</name>
    <dbReference type="NCBI Taxonomy" id="435914"/>
    <lineage>
        <taxon>Bacteria</taxon>
        <taxon>Bacillati</taxon>
        <taxon>Actinomycetota</taxon>
        <taxon>Actinomycetes</taxon>
        <taxon>Mycobacteriales</taxon>
        <taxon>Fodinicola</taxon>
    </lineage>
</organism>
<dbReference type="Proteomes" id="UP001500618">
    <property type="component" value="Unassembled WGS sequence"/>
</dbReference>
<name>A0ABN2JD29_9ACTN</name>
<evidence type="ECO:0000313" key="1">
    <source>
        <dbReference type="EMBL" id="GAA1722963.1"/>
    </source>
</evidence>
<sequence>MWLVVTPHSEPSRARIYLAFTACLLTDSRGTAGEAAPVWAGMQKASLTTHAKVQFLAAYGPQTEANAVPYVNTLAQRKCNVILAADKTSVDAVASNAHRFPRTTFVVVGSQAAQSNVVVVNASHDQIPAAVEGVIKKAVAG</sequence>
<gene>
    <name evidence="1" type="ORF">GCM10009765_83680</name>
</gene>
<reference evidence="1 2" key="1">
    <citation type="journal article" date="2019" name="Int. J. Syst. Evol. Microbiol.">
        <title>The Global Catalogue of Microorganisms (GCM) 10K type strain sequencing project: providing services to taxonomists for standard genome sequencing and annotation.</title>
        <authorList>
            <consortium name="The Broad Institute Genomics Platform"/>
            <consortium name="The Broad Institute Genome Sequencing Center for Infectious Disease"/>
            <person name="Wu L."/>
            <person name="Ma J."/>
        </authorList>
    </citation>
    <scope>NUCLEOTIDE SEQUENCE [LARGE SCALE GENOMIC DNA]</scope>
    <source>
        <strain evidence="1 2">JCM 14718</strain>
    </source>
</reference>
<proteinExistence type="predicted"/>
<dbReference type="EMBL" id="BAAANY010000055">
    <property type="protein sequence ID" value="GAA1722963.1"/>
    <property type="molecule type" value="Genomic_DNA"/>
</dbReference>
<evidence type="ECO:0000313" key="2">
    <source>
        <dbReference type="Proteomes" id="UP001500618"/>
    </source>
</evidence>
<comment type="caution">
    <text evidence="1">The sequence shown here is derived from an EMBL/GenBank/DDBJ whole genome shotgun (WGS) entry which is preliminary data.</text>
</comment>